<dbReference type="InterPro" id="IPR045074">
    <property type="entry name" value="GST_C_Tau"/>
</dbReference>
<feature type="coiled-coil region" evidence="6">
    <location>
        <begin position="114"/>
        <end position="141"/>
    </location>
</feature>
<dbReference type="InterPro" id="IPR036249">
    <property type="entry name" value="Thioredoxin-like_sf"/>
</dbReference>
<evidence type="ECO:0000256" key="4">
    <source>
        <dbReference type="ARBA" id="ARBA00025743"/>
    </source>
</evidence>
<dbReference type="InterPro" id="IPR045073">
    <property type="entry name" value="Omega/Tau-like"/>
</dbReference>
<dbReference type="CDD" id="cd03185">
    <property type="entry name" value="GST_C_Tau"/>
    <property type="match status" value="1"/>
</dbReference>
<evidence type="ECO:0000256" key="1">
    <source>
        <dbReference type="ARBA" id="ARBA00012452"/>
    </source>
</evidence>
<dbReference type="InterPro" id="IPR036282">
    <property type="entry name" value="Glutathione-S-Trfase_C_sf"/>
</dbReference>
<dbReference type="AlphaFoldDB" id="A0A0L9VNP1"/>
<keyword evidence="6" id="KW-0175">Coiled coil</keyword>
<dbReference type="GO" id="GO:0009407">
    <property type="term" value="P:toxin catabolic process"/>
    <property type="evidence" value="ECO:0007669"/>
    <property type="project" value="UniProtKB-ARBA"/>
</dbReference>
<dbReference type="PROSITE" id="PS50405">
    <property type="entry name" value="GST_CTER"/>
    <property type="match status" value="1"/>
</dbReference>
<protein>
    <recommendedName>
        <fullName evidence="1">glutathione transferase</fullName>
        <ecNumber evidence="1">2.5.1.18</ecNumber>
    </recommendedName>
</protein>
<evidence type="ECO:0000259" key="8">
    <source>
        <dbReference type="PROSITE" id="PS50405"/>
    </source>
</evidence>
<evidence type="ECO:0000313" key="10">
    <source>
        <dbReference type="Proteomes" id="UP000053144"/>
    </source>
</evidence>
<dbReference type="Pfam" id="PF00043">
    <property type="entry name" value="GST_C"/>
    <property type="match status" value="1"/>
</dbReference>
<reference evidence="10" key="1">
    <citation type="journal article" date="2015" name="Proc. Natl. Acad. Sci. U.S.A.">
        <title>Genome sequencing of adzuki bean (Vigna angularis) provides insight into high starch and low fat accumulation and domestication.</title>
        <authorList>
            <person name="Yang K."/>
            <person name="Tian Z."/>
            <person name="Chen C."/>
            <person name="Luo L."/>
            <person name="Zhao B."/>
            <person name="Wang Z."/>
            <person name="Yu L."/>
            <person name="Li Y."/>
            <person name="Sun Y."/>
            <person name="Li W."/>
            <person name="Chen Y."/>
            <person name="Li Y."/>
            <person name="Zhang Y."/>
            <person name="Ai D."/>
            <person name="Zhao J."/>
            <person name="Shang C."/>
            <person name="Ma Y."/>
            <person name="Wu B."/>
            <person name="Wang M."/>
            <person name="Gao L."/>
            <person name="Sun D."/>
            <person name="Zhang P."/>
            <person name="Guo F."/>
            <person name="Wang W."/>
            <person name="Li Y."/>
            <person name="Wang J."/>
            <person name="Varshney R.K."/>
            <person name="Wang J."/>
            <person name="Ling H.Q."/>
            <person name="Wan P."/>
        </authorList>
    </citation>
    <scope>NUCLEOTIDE SEQUENCE</scope>
    <source>
        <strain evidence="10">cv. Jingnong 6</strain>
    </source>
</reference>
<dbReference type="OMA" id="DEKWFTS"/>
<dbReference type="CDD" id="cd03058">
    <property type="entry name" value="GST_N_Tau"/>
    <property type="match status" value="1"/>
</dbReference>
<evidence type="ECO:0000259" key="7">
    <source>
        <dbReference type="PROSITE" id="PS50404"/>
    </source>
</evidence>
<dbReference type="Gene3D" id="1.20.1050.10">
    <property type="match status" value="1"/>
</dbReference>
<gene>
    <name evidence="9" type="ORF">LR48_Vigan10g225600</name>
</gene>
<feature type="domain" description="GST C-terminal" evidence="8">
    <location>
        <begin position="89"/>
        <end position="221"/>
    </location>
</feature>
<evidence type="ECO:0000313" key="9">
    <source>
        <dbReference type="EMBL" id="KOM56364.1"/>
    </source>
</evidence>
<dbReference type="Pfam" id="PF02798">
    <property type="entry name" value="GST_N"/>
    <property type="match status" value="1"/>
</dbReference>
<accession>A0A0L9VNP1</accession>
<organism evidence="9 10">
    <name type="scientific">Phaseolus angularis</name>
    <name type="common">Azuki bean</name>
    <name type="synonym">Vigna angularis</name>
    <dbReference type="NCBI Taxonomy" id="3914"/>
    <lineage>
        <taxon>Eukaryota</taxon>
        <taxon>Viridiplantae</taxon>
        <taxon>Streptophyta</taxon>
        <taxon>Embryophyta</taxon>
        <taxon>Tracheophyta</taxon>
        <taxon>Spermatophyta</taxon>
        <taxon>Magnoliopsida</taxon>
        <taxon>eudicotyledons</taxon>
        <taxon>Gunneridae</taxon>
        <taxon>Pentapetalae</taxon>
        <taxon>rosids</taxon>
        <taxon>fabids</taxon>
        <taxon>Fabales</taxon>
        <taxon>Fabaceae</taxon>
        <taxon>Papilionoideae</taxon>
        <taxon>50 kb inversion clade</taxon>
        <taxon>NPAAA clade</taxon>
        <taxon>indigoferoid/millettioid clade</taxon>
        <taxon>Phaseoleae</taxon>
        <taxon>Vigna</taxon>
    </lineage>
</organism>
<dbReference type="PANTHER" id="PTHR11260">
    <property type="entry name" value="GLUTATHIONE S-TRANSFERASE, GST, SUPERFAMILY, GST DOMAIN CONTAINING"/>
    <property type="match status" value="1"/>
</dbReference>
<keyword evidence="2" id="KW-0216">Detoxification</keyword>
<dbReference type="Proteomes" id="UP000053144">
    <property type="component" value="Chromosome 10"/>
</dbReference>
<dbReference type="Gramene" id="KOM56364">
    <property type="protein sequence ID" value="KOM56364"/>
    <property type="gene ID" value="LR48_Vigan10g225600"/>
</dbReference>
<dbReference type="SUPFAM" id="SSF52833">
    <property type="entry name" value="Thioredoxin-like"/>
    <property type="match status" value="1"/>
</dbReference>
<dbReference type="FunFam" id="3.40.30.10:FF:000044">
    <property type="entry name" value="Glutathione S-transferase GSTU6"/>
    <property type="match status" value="1"/>
</dbReference>
<dbReference type="STRING" id="3914.A0A0L9VNP1"/>
<dbReference type="EC" id="2.5.1.18" evidence="1"/>
<comment type="catalytic activity">
    <reaction evidence="5">
        <text>RX + glutathione = an S-substituted glutathione + a halide anion + H(+)</text>
        <dbReference type="Rhea" id="RHEA:16437"/>
        <dbReference type="ChEBI" id="CHEBI:15378"/>
        <dbReference type="ChEBI" id="CHEBI:16042"/>
        <dbReference type="ChEBI" id="CHEBI:17792"/>
        <dbReference type="ChEBI" id="CHEBI:57925"/>
        <dbReference type="ChEBI" id="CHEBI:90779"/>
        <dbReference type="EC" id="2.5.1.18"/>
    </reaction>
</comment>
<dbReference type="KEGG" id="var:108343857"/>
<dbReference type="FunFam" id="1.20.1050.10:FF:000016">
    <property type="entry name" value="Glutathione S-transferase U9"/>
    <property type="match status" value="1"/>
</dbReference>
<keyword evidence="3" id="KW-0808">Transferase</keyword>
<evidence type="ECO:0000256" key="5">
    <source>
        <dbReference type="ARBA" id="ARBA00047960"/>
    </source>
</evidence>
<evidence type="ECO:0000256" key="3">
    <source>
        <dbReference type="ARBA" id="ARBA00022679"/>
    </source>
</evidence>
<name>A0A0L9VNP1_PHAAN</name>
<feature type="domain" description="GST N-terminal" evidence="7">
    <location>
        <begin position="4"/>
        <end position="83"/>
    </location>
</feature>
<dbReference type="OrthoDB" id="202840at2759"/>
<dbReference type="InterPro" id="IPR004046">
    <property type="entry name" value="GST_C"/>
</dbReference>
<dbReference type="SFLD" id="SFLDG00358">
    <property type="entry name" value="Main_(cytGST)"/>
    <property type="match status" value="1"/>
</dbReference>
<dbReference type="GO" id="GO:0004364">
    <property type="term" value="F:glutathione transferase activity"/>
    <property type="evidence" value="ECO:0007669"/>
    <property type="project" value="UniProtKB-EC"/>
</dbReference>
<dbReference type="SUPFAM" id="SSF47616">
    <property type="entry name" value="GST C-terminal domain-like"/>
    <property type="match status" value="1"/>
</dbReference>
<evidence type="ECO:0000256" key="2">
    <source>
        <dbReference type="ARBA" id="ARBA00022575"/>
    </source>
</evidence>
<dbReference type="PANTHER" id="PTHR11260:SF779">
    <property type="entry name" value="GLUTATHIONE TRANSFERASE"/>
    <property type="match status" value="1"/>
</dbReference>
<dbReference type="InterPro" id="IPR010987">
    <property type="entry name" value="Glutathione-S-Trfase_C-like"/>
</dbReference>
<comment type="similarity">
    <text evidence="4">Belongs to the GST superfamily. Tau family.</text>
</comment>
<sequence>MATNDLKLLGCWSSAFSLRVQIALDLKGVDYEVIEETFNPKSELLLKSNPVHKKIPVLIHADKPICESAIIVEYIDEVWTHAPPILPQNAYDQANARFWVAYIDDKWFSAFKGILMAEENDEEKEAEFKEAEEVFERMEEVMNKGSEGKAFFGGDTIGFIDIGFGSFLSWIRVLEKMNARKLIDENKHPGLIRWTENFAAHPAVNGLIPDTDKLLEVAKGYKERSRAAAN</sequence>
<dbReference type="PROSITE" id="PS50404">
    <property type="entry name" value="GST_NTER"/>
    <property type="match status" value="1"/>
</dbReference>
<proteinExistence type="inferred from homology"/>
<evidence type="ECO:0000256" key="6">
    <source>
        <dbReference type="SAM" id="Coils"/>
    </source>
</evidence>
<dbReference type="EMBL" id="CM003380">
    <property type="protein sequence ID" value="KOM56364.1"/>
    <property type="molecule type" value="Genomic_DNA"/>
</dbReference>
<dbReference type="InterPro" id="IPR004045">
    <property type="entry name" value="Glutathione_S-Trfase_N"/>
</dbReference>
<dbReference type="SFLD" id="SFLDS00019">
    <property type="entry name" value="Glutathione_Transferase_(cytos"/>
    <property type="match status" value="1"/>
</dbReference>
<dbReference type="GO" id="GO:0005737">
    <property type="term" value="C:cytoplasm"/>
    <property type="evidence" value="ECO:0007669"/>
    <property type="project" value="TreeGrafter"/>
</dbReference>
<dbReference type="Gene3D" id="3.40.30.10">
    <property type="entry name" value="Glutaredoxin"/>
    <property type="match status" value="1"/>
</dbReference>
<dbReference type="InterPro" id="IPR040079">
    <property type="entry name" value="Glutathione_S-Trfase"/>
</dbReference>
<dbReference type="SFLD" id="SFLDG01152">
    <property type="entry name" value="Main.3:_Omega-_and_Tau-like"/>
    <property type="match status" value="1"/>
</dbReference>
<dbReference type="GO" id="GO:0006749">
    <property type="term" value="P:glutathione metabolic process"/>
    <property type="evidence" value="ECO:0007669"/>
    <property type="project" value="InterPro"/>
</dbReference>